<organism evidence="6 7">
    <name type="scientific">Leptolyngbya cf. ectocarpi LEGE 11479</name>
    <dbReference type="NCBI Taxonomy" id="1828722"/>
    <lineage>
        <taxon>Bacteria</taxon>
        <taxon>Bacillati</taxon>
        <taxon>Cyanobacteriota</taxon>
        <taxon>Cyanophyceae</taxon>
        <taxon>Leptolyngbyales</taxon>
        <taxon>Leptolyngbyaceae</taxon>
        <taxon>Leptolyngbya group</taxon>
        <taxon>Leptolyngbya</taxon>
    </lineage>
</organism>
<accession>A0A928X1M9</accession>
<dbReference type="InterPro" id="IPR050884">
    <property type="entry name" value="CNP_phosphodiesterase-III"/>
</dbReference>
<keyword evidence="1" id="KW-0479">Metal-binding</keyword>
<evidence type="ECO:0000256" key="4">
    <source>
        <dbReference type="ARBA" id="ARBA00025742"/>
    </source>
</evidence>
<dbReference type="PANTHER" id="PTHR42988">
    <property type="entry name" value="PHOSPHOHYDROLASE"/>
    <property type="match status" value="1"/>
</dbReference>
<reference evidence="6" key="1">
    <citation type="submission" date="2020-10" db="EMBL/GenBank/DDBJ databases">
        <authorList>
            <person name="Castelo-Branco R."/>
            <person name="Eusebio N."/>
            <person name="Adriana R."/>
            <person name="Vieira A."/>
            <person name="Brugerolle De Fraissinette N."/>
            <person name="Rezende De Castro R."/>
            <person name="Schneider M.P."/>
            <person name="Vasconcelos V."/>
            <person name="Leao P.N."/>
        </authorList>
    </citation>
    <scope>NUCLEOTIDE SEQUENCE</scope>
    <source>
        <strain evidence="6">LEGE 11479</strain>
    </source>
</reference>
<dbReference type="InterPro" id="IPR004843">
    <property type="entry name" value="Calcineurin-like_PHP"/>
</dbReference>
<evidence type="ECO:0000256" key="3">
    <source>
        <dbReference type="ARBA" id="ARBA00023004"/>
    </source>
</evidence>
<evidence type="ECO:0000313" key="6">
    <source>
        <dbReference type="EMBL" id="MBE9066797.1"/>
    </source>
</evidence>
<dbReference type="Gene3D" id="3.60.21.10">
    <property type="match status" value="1"/>
</dbReference>
<dbReference type="RefSeq" id="WP_193992775.1">
    <property type="nucleotide sequence ID" value="NZ_JADEXP010000059.1"/>
</dbReference>
<comment type="similarity">
    <text evidence="4">Belongs to the cyclic nucleotide phosphodiesterase class-III family.</text>
</comment>
<sequence>MSDPILLAQVTDSHLLAQTTGELRGCNPWNSLRTVLQAVSQCSPNGLLLTGDLAEQGDSEAYGHLVDEIAPLGLPTYWLPGNHDCLPTLRQALQDLPRNQGLTSVDLGPWQMILLDSVLLHAKFGEGYLSSQELQQLQTYLQSQPHKPTLLALHHHPVPVGIDWVDQMQVQNADEFLTLVKQFSHVKLVVFGHIHHEFQQQFDSELSFYGCPSTYFQITSPETGVTETRSGFRLLWLYGDGSYRTEVRRIGEATKFVLNR</sequence>
<comment type="caution">
    <text evidence="6">The sequence shown here is derived from an EMBL/GenBank/DDBJ whole genome shotgun (WGS) entry which is preliminary data.</text>
</comment>
<dbReference type="GO" id="GO:0046872">
    <property type="term" value="F:metal ion binding"/>
    <property type="evidence" value="ECO:0007669"/>
    <property type="project" value="UniProtKB-KW"/>
</dbReference>
<evidence type="ECO:0000313" key="7">
    <source>
        <dbReference type="Proteomes" id="UP000615026"/>
    </source>
</evidence>
<feature type="domain" description="Calcineurin-like phosphoesterase" evidence="5">
    <location>
        <begin position="7"/>
        <end position="196"/>
    </location>
</feature>
<proteinExistence type="inferred from homology"/>
<keyword evidence="2" id="KW-0378">Hydrolase</keyword>
<dbReference type="SUPFAM" id="SSF56300">
    <property type="entry name" value="Metallo-dependent phosphatases"/>
    <property type="match status" value="1"/>
</dbReference>
<dbReference type="InterPro" id="IPR029052">
    <property type="entry name" value="Metallo-depent_PP-like"/>
</dbReference>
<evidence type="ECO:0000259" key="5">
    <source>
        <dbReference type="Pfam" id="PF00149"/>
    </source>
</evidence>
<dbReference type="Pfam" id="PF00149">
    <property type="entry name" value="Metallophos"/>
    <property type="match status" value="1"/>
</dbReference>
<dbReference type="PANTHER" id="PTHR42988:SF2">
    <property type="entry name" value="CYCLIC NUCLEOTIDE PHOSPHODIESTERASE CBUA0032-RELATED"/>
    <property type="match status" value="1"/>
</dbReference>
<evidence type="ECO:0000256" key="1">
    <source>
        <dbReference type="ARBA" id="ARBA00022723"/>
    </source>
</evidence>
<dbReference type="GO" id="GO:0016787">
    <property type="term" value="F:hydrolase activity"/>
    <property type="evidence" value="ECO:0007669"/>
    <property type="project" value="UniProtKB-KW"/>
</dbReference>
<dbReference type="AlphaFoldDB" id="A0A928X1M9"/>
<evidence type="ECO:0000256" key="2">
    <source>
        <dbReference type="ARBA" id="ARBA00022801"/>
    </source>
</evidence>
<dbReference type="Proteomes" id="UP000615026">
    <property type="component" value="Unassembled WGS sequence"/>
</dbReference>
<name>A0A928X1M9_LEPEC</name>
<dbReference type="EMBL" id="JADEXP010000059">
    <property type="protein sequence ID" value="MBE9066797.1"/>
    <property type="molecule type" value="Genomic_DNA"/>
</dbReference>
<keyword evidence="3" id="KW-0408">Iron</keyword>
<protein>
    <submittedName>
        <fullName evidence="6">Metallophosphoesterase</fullName>
    </submittedName>
</protein>
<gene>
    <name evidence="6" type="ORF">IQ260_09040</name>
</gene>
<keyword evidence="7" id="KW-1185">Reference proteome</keyword>